<organism evidence="2 3">
    <name type="scientific">Pseudaquabacterium inlustre</name>
    <dbReference type="NCBI Taxonomy" id="2984192"/>
    <lineage>
        <taxon>Bacteria</taxon>
        <taxon>Pseudomonadati</taxon>
        <taxon>Pseudomonadota</taxon>
        <taxon>Betaproteobacteria</taxon>
        <taxon>Burkholderiales</taxon>
        <taxon>Sphaerotilaceae</taxon>
        <taxon>Pseudaquabacterium</taxon>
    </lineage>
</organism>
<dbReference type="EMBL" id="JBBUTH010000001">
    <property type="protein sequence ID" value="MEK8049221.1"/>
    <property type="molecule type" value="Genomic_DNA"/>
</dbReference>
<accession>A0ABU9CC19</accession>
<proteinExistence type="predicted"/>
<keyword evidence="3" id="KW-1185">Reference proteome</keyword>
<dbReference type="Proteomes" id="UP001365405">
    <property type="component" value="Unassembled WGS sequence"/>
</dbReference>
<evidence type="ECO:0000313" key="3">
    <source>
        <dbReference type="Proteomes" id="UP001365405"/>
    </source>
</evidence>
<dbReference type="RefSeq" id="WP_341408892.1">
    <property type="nucleotide sequence ID" value="NZ_JBBUTH010000001.1"/>
</dbReference>
<evidence type="ECO:0000313" key="2">
    <source>
        <dbReference type="EMBL" id="MEK8049221.1"/>
    </source>
</evidence>
<feature type="chain" id="PRO_5047339010" description="LuxR family transcriptional regulator" evidence="1">
    <location>
        <begin position="21"/>
        <end position="162"/>
    </location>
</feature>
<evidence type="ECO:0008006" key="4">
    <source>
        <dbReference type="Google" id="ProtNLM"/>
    </source>
</evidence>
<evidence type="ECO:0000256" key="1">
    <source>
        <dbReference type="SAM" id="SignalP"/>
    </source>
</evidence>
<name>A0ABU9CC19_9BURK</name>
<gene>
    <name evidence="2" type="ORF">AACH10_03120</name>
</gene>
<comment type="caution">
    <text evidence="2">The sequence shown here is derived from an EMBL/GenBank/DDBJ whole genome shotgun (WGS) entry which is preliminary data.</text>
</comment>
<reference evidence="2 3" key="1">
    <citation type="submission" date="2024-04" db="EMBL/GenBank/DDBJ databases">
        <title>Novel species of the genus Ideonella isolated from streams.</title>
        <authorList>
            <person name="Lu H."/>
        </authorList>
    </citation>
    <scope>NUCLEOTIDE SEQUENCE [LARGE SCALE GENOMIC DNA]</scope>
    <source>
        <strain evidence="2 3">DXS22W</strain>
    </source>
</reference>
<feature type="signal peptide" evidence="1">
    <location>
        <begin position="1"/>
        <end position="20"/>
    </location>
</feature>
<sequence>MKPIATVLLVAATLLHGAWAADAPPGPQPPLLGAWAVDTTRLPMPPQSRPRSVTITFSAEGPDRLRTRVEVVDPTGARLEADGVTPLDGSPTPVKANFEADVSATTMPRPEVLVMQLGRNGSPASTRIYAVAADGQTMTETVAYFSPDGQPVLRRNHFSRLR</sequence>
<keyword evidence="1" id="KW-0732">Signal</keyword>
<protein>
    <recommendedName>
        <fullName evidence="4">LuxR family transcriptional regulator</fullName>
    </recommendedName>
</protein>